<dbReference type="Proteomes" id="UP001487740">
    <property type="component" value="Unassembled WGS sequence"/>
</dbReference>
<name>A0AAW0SSK1_SCYPA</name>
<evidence type="ECO:0000256" key="1">
    <source>
        <dbReference type="SAM" id="Phobius"/>
    </source>
</evidence>
<keyword evidence="1" id="KW-0812">Transmembrane</keyword>
<keyword evidence="3" id="KW-1185">Reference proteome</keyword>
<organism evidence="2 3">
    <name type="scientific">Scylla paramamosain</name>
    <name type="common">Mud crab</name>
    <dbReference type="NCBI Taxonomy" id="85552"/>
    <lineage>
        <taxon>Eukaryota</taxon>
        <taxon>Metazoa</taxon>
        <taxon>Ecdysozoa</taxon>
        <taxon>Arthropoda</taxon>
        <taxon>Crustacea</taxon>
        <taxon>Multicrustacea</taxon>
        <taxon>Malacostraca</taxon>
        <taxon>Eumalacostraca</taxon>
        <taxon>Eucarida</taxon>
        <taxon>Decapoda</taxon>
        <taxon>Pleocyemata</taxon>
        <taxon>Brachyura</taxon>
        <taxon>Eubrachyura</taxon>
        <taxon>Portunoidea</taxon>
        <taxon>Portunidae</taxon>
        <taxon>Portuninae</taxon>
        <taxon>Scylla</taxon>
    </lineage>
</organism>
<evidence type="ECO:0000313" key="3">
    <source>
        <dbReference type="Proteomes" id="UP001487740"/>
    </source>
</evidence>
<protein>
    <recommendedName>
        <fullName evidence="4">Ig-like domain-containing protein</fullName>
    </recommendedName>
</protein>
<dbReference type="PANTHER" id="PTHR21261">
    <property type="entry name" value="BEAT PROTEIN"/>
    <property type="match status" value="1"/>
</dbReference>
<accession>A0AAW0SSK1</accession>
<proteinExistence type="predicted"/>
<gene>
    <name evidence="2" type="ORF">O3P69_011097</name>
</gene>
<feature type="transmembrane region" description="Helical" evidence="1">
    <location>
        <begin position="190"/>
        <end position="212"/>
    </location>
</feature>
<evidence type="ECO:0008006" key="4">
    <source>
        <dbReference type="Google" id="ProtNLM"/>
    </source>
</evidence>
<comment type="caution">
    <text evidence="2">The sequence shown here is derived from an EMBL/GenBank/DDBJ whole genome shotgun (WGS) entry which is preliminary data.</text>
</comment>
<keyword evidence="1" id="KW-1133">Transmembrane helix</keyword>
<evidence type="ECO:0000313" key="2">
    <source>
        <dbReference type="EMBL" id="KAK8378380.1"/>
    </source>
</evidence>
<dbReference type="AlphaFoldDB" id="A0AAW0SSK1"/>
<keyword evidence="1" id="KW-0472">Membrane</keyword>
<dbReference type="EMBL" id="JARAKH010000045">
    <property type="protein sequence ID" value="KAK8378380.1"/>
    <property type="molecule type" value="Genomic_DNA"/>
</dbReference>
<sequence length="213" mass="23289">MSDQATPKFTVNELFRDDKRVTLSLTRLSVSASGQYRCEVIAEHPSFRTEWHKATMTVLRQPLSAPVLVGAREVYEPSELIKIGCQPETPFHGDHQPSLKWFLQGSEVSPDWVRPYGSALQDGVSGVSLHVPGKKVADAGGSIQVECRLTLGPHQLATNKTIRVRLRVLVDDPLASGSHEAVLNASHCCSLLPCLPMLTPAAVFALLMMLIVL</sequence>
<dbReference type="PANTHER" id="PTHR21261:SF15">
    <property type="entry name" value="BEATEN PATH IIIA, ISOFORM D-RELATED"/>
    <property type="match status" value="1"/>
</dbReference>
<reference evidence="2 3" key="1">
    <citation type="submission" date="2023-03" db="EMBL/GenBank/DDBJ databases">
        <title>High-quality genome of Scylla paramamosain provides insights in environmental adaptation.</title>
        <authorList>
            <person name="Zhang L."/>
        </authorList>
    </citation>
    <scope>NUCLEOTIDE SEQUENCE [LARGE SCALE GENOMIC DNA]</scope>
    <source>
        <strain evidence="2">LZ_2023a</strain>
        <tissue evidence="2">Muscle</tissue>
    </source>
</reference>